<proteinExistence type="predicted"/>
<dbReference type="RefSeq" id="WP_202954946.1">
    <property type="nucleotide sequence ID" value="NZ_JAPCID010000021.1"/>
</dbReference>
<evidence type="ECO:0000313" key="2">
    <source>
        <dbReference type="EMBL" id="MDA0139082.1"/>
    </source>
</evidence>
<sequence length="159" mass="15799">MRISLPTLALVGVLAVGISGAAVAAPPREDTGTSSASKALTASQAGTHDGLPKTVAKIALPADGAFTVSAKATLMSKTSQQELAACDLVIKRIGSQTKLDSGSWIGNASTLALQATATTDATGASLELVCGGDISSKGDFTLSNARLTALQVGSVEVQS</sequence>
<reference evidence="2" key="1">
    <citation type="submission" date="2022-10" db="EMBL/GenBank/DDBJ databases">
        <title>The WGS of Solirubrobacter sp. CPCC 204708.</title>
        <authorList>
            <person name="Jiang Z."/>
        </authorList>
    </citation>
    <scope>NUCLEOTIDE SEQUENCE</scope>
    <source>
        <strain evidence="2">CPCC 204708</strain>
    </source>
</reference>
<evidence type="ECO:0000256" key="1">
    <source>
        <dbReference type="SAM" id="SignalP"/>
    </source>
</evidence>
<feature type="signal peptide" evidence="1">
    <location>
        <begin position="1"/>
        <end position="24"/>
    </location>
</feature>
<name>A0ABT4RKN3_9ACTN</name>
<dbReference type="EMBL" id="JAPCID010000021">
    <property type="protein sequence ID" value="MDA0139082.1"/>
    <property type="molecule type" value="Genomic_DNA"/>
</dbReference>
<keyword evidence="1" id="KW-0732">Signal</keyword>
<dbReference type="Proteomes" id="UP001147700">
    <property type="component" value="Unassembled WGS sequence"/>
</dbReference>
<keyword evidence="3" id="KW-1185">Reference proteome</keyword>
<evidence type="ECO:0000313" key="3">
    <source>
        <dbReference type="Proteomes" id="UP001147700"/>
    </source>
</evidence>
<protein>
    <submittedName>
        <fullName evidence="2">Uncharacterized protein</fullName>
    </submittedName>
</protein>
<gene>
    <name evidence="2" type="ORF">OJ962_16395</name>
</gene>
<feature type="chain" id="PRO_5046704195" evidence="1">
    <location>
        <begin position="25"/>
        <end position="159"/>
    </location>
</feature>
<comment type="caution">
    <text evidence="2">The sequence shown here is derived from an EMBL/GenBank/DDBJ whole genome shotgun (WGS) entry which is preliminary data.</text>
</comment>
<accession>A0ABT4RKN3</accession>
<organism evidence="2 3">
    <name type="scientific">Solirubrobacter deserti</name>
    <dbReference type="NCBI Taxonomy" id="2282478"/>
    <lineage>
        <taxon>Bacteria</taxon>
        <taxon>Bacillati</taxon>
        <taxon>Actinomycetota</taxon>
        <taxon>Thermoleophilia</taxon>
        <taxon>Solirubrobacterales</taxon>
        <taxon>Solirubrobacteraceae</taxon>
        <taxon>Solirubrobacter</taxon>
    </lineage>
</organism>